<comment type="caution">
    <text evidence="1">The sequence shown here is derived from an EMBL/GenBank/DDBJ whole genome shotgun (WGS) entry which is preliminary data.</text>
</comment>
<evidence type="ECO:0000313" key="1">
    <source>
        <dbReference type="EMBL" id="PHH67763.1"/>
    </source>
</evidence>
<sequence>MALSASRGPPTTPAAELAFTHSMGRPTVVYAIAYPLYWGEDAIDSLRNQGGIVEAGNPPSDGAWGWDIIDDSRTWISVTTNLDGLVSIVGRRLGWWVLRIATSPHMITLPPILRGQRFTSLMYMSDPWSQHRGVNTHVALNGIPMSQVQAYASLYQGRQDNSVESLVWENNPTYDERWADFGVNGQQPLLSGRNLPAGWTARNLARLFMNDLTGPRNTALSPNLRQNLVELLGWNTRLEPNRDFPLVRDREPQSLTSLAMRAINWHFLNEWPEITPRLQRRLSQGLATLIECSYIYRTISNKMKRDEHDYCQDQLSDECLGRRGPDTCEMLVNAVQQVPGWSSSLERPLEQRSFECSEFSELSVDLELANSISHGRQLFDGAGTVDDILLDIGHQTILLAKAPSRGFVKTKAVDINWAFGVTSHTVAVSDVKRFKLYSVQDLQQNADSWELEGIRFKGRCAGSGRIAQTTRWQSIERWYSRFGDLYPEMGRTNLQDEIELDDWQWETQDKTTRTLVVDPPGQPGACVHFSAVNATLELGSSILGAGTQDEILIDFGHDAISLAEAPSKSYKQTRNLDLKHAFGTHEVAVDAITRLRLHGRPPWGQSKASDEWELKSITLEGKCAESTKKAKLAKFHDLYTWQGRLTGKPGAFQGEMSLGDWEWA</sequence>
<keyword evidence="2" id="KW-1185">Reference proteome</keyword>
<gene>
    <name evidence="1" type="ORF">CDD82_1152</name>
</gene>
<evidence type="ECO:0000313" key="2">
    <source>
        <dbReference type="Proteomes" id="UP000224854"/>
    </source>
</evidence>
<dbReference type="SUPFAM" id="SSF56399">
    <property type="entry name" value="ADP-ribosylation"/>
    <property type="match status" value="1"/>
</dbReference>
<dbReference type="OrthoDB" id="4923306at2759"/>
<accession>A0A2C5YJG5</accession>
<name>A0A2C5YJG5_9HYPO</name>
<proteinExistence type="predicted"/>
<reference evidence="1 2" key="1">
    <citation type="submission" date="2017-06" db="EMBL/GenBank/DDBJ databases">
        <title>Ant-infecting Ophiocordyceps genomes reveal a high diversity of potential behavioral manipulation genes and a possible major role for enterotoxins.</title>
        <authorList>
            <person name="De Bekker C."/>
            <person name="Evans H.C."/>
            <person name="Brachmann A."/>
            <person name="Hughes D.P."/>
        </authorList>
    </citation>
    <scope>NUCLEOTIDE SEQUENCE [LARGE SCALE GENOMIC DNA]</scope>
    <source>
        <strain evidence="1 2">1348a</strain>
    </source>
</reference>
<dbReference type="Gene3D" id="3.90.210.10">
    <property type="entry name" value="Heat-Labile Enterotoxin, subunit A"/>
    <property type="match status" value="1"/>
</dbReference>
<dbReference type="AlphaFoldDB" id="A0A2C5YJG5"/>
<evidence type="ECO:0008006" key="3">
    <source>
        <dbReference type="Google" id="ProtNLM"/>
    </source>
</evidence>
<dbReference type="Proteomes" id="UP000224854">
    <property type="component" value="Unassembled WGS sequence"/>
</dbReference>
<organism evidence="1 2">
    <name type="scientific">Ophiocordyceps australis</name>
    <dbReference type="NCBI Taxonomy" id="1399860"/>
    <lineage>
        <taxon>Eukaryota</taxon>
        <taxon>Fungi</taxon>
        <taxon>Dikarya</taxon>
        <taxon>Ascomycota</taxon>
        <taxon>Pezizomycotina</taxon>
        <taxon>Sordariomycetes</taxon>
        <taxon>Hypocreomycetidae</taxon>
        <taxon>Hypocreales</taxon>
        <taxon>Ophiocordycipitaceae</taxon>
        <taxon>Ophiocordyceps</taxon>
    </lineage>
</organism>
<dbReference type="EMBL" id="NJEU01001323">
    <property type="protein sequence ID" value="PHH67763.1"/>
    <property type="molecule type" value="Genomic_DNA"/>
</dbReference>
<protein>
    <recommendedName>
        <fullName evidence="3">Enterotoxin</fullName>
    </recommendedName>
</protein>